<comment type="caution">
    <text evidence="1">The sequence shown here is derived from an EMBL/GenBank/DDBJ whole genome shotgun (WGS) entry which is preliminary data.</text>
</comment>
<dbReference type="Proteomes" id="UP000276133">
    <property type="component" value="Unassembled WGS sequence"/>
</dbReference>
<dbReference type="EMBL" id="REGN01005874">
    <property type="protein sequence ID" value="RNA11730.1"/>
    <property type="molecule type" value="Genomic_DNA"/>
</dbReference>
<sequence>MKCYPKNTCLALTAAAKSVRFDTSKMNENFEFDYKNPEFFDRKFVWFEELKEQLESWSEQNFVPIKTRTSNRLKSEDPVSKKLVYSSIHHKSSPESLCHQLSILDSHQSFKA</sequence>
<protein>
    <submittedName>
        <fullName evidence="1">Uncharacterized protein</fullName>
    </submittedName>
</protein>
<organism evidence="1 2">
    <name type="scientific">Brachionus plicatilis</name>
    <name type="common">Marine rotifer</name>
    <name type="synonym">Brachionus muelleri</name>
    <dbReference type="NCBI Taxonomy" id="10195"/>
    <lineage>
        <taxon>Eukaryota</taxon>
        <taxon>Metazoa</taxon>
        <taxon>Spiralia</taxon>
        <taxon>Gnathifera</taxon>
        <taxon>Rotifera</taxon>
        <taxon>Eurotatoria</taxon>
        <taxon>Monogononta</taxon>
        <taxon>Pseudotrocha</taxon>
        <taxon>Ploima</taxon>
        <taxon>Brachionidae</taxon>
        <taxon>Brachionus</taxon>
    </lineage>
</organism>
<name>A0A3M7QK96_BRAPC</name>
<dbReference type="AlphaFoldDB" id="A0A3M7QK96"/>
<accession>A0A3M7QK96</accession>
<evidence type="ECO:0000313" key="2">
    <source>
        <dbReference type="Proteomes" id="UP000276133"/>
    </source>
</evidence>
<keyword evidence="2" id="KW-1185">Reference proteome</keyword>
<evidence type="ECO:0000313" key="1">
    <source>
        <dbReference type="EMBL" id="RNA11730.1"/>
    </source>
</evidence>
<gene>
    <name evidence="1" type="ORF">BpHYR1_034184</name>
</gene>
<reference evidence="1 2" key="1">
    <citation type="journal article" date="2018" name="Sci. Rep.">
        <title>Genomic signatures of local adaptation to the degree of environmental predictability in rotifers.</title>
        <authorList>
            <person name="Franch-Gras L."/>
            <person name="Hahn C."/>
            <person name="Garcia-Roger E.M."/>
            <person name="Carmona M.J."/>
            <person name="Serra M."/>
            <person name="Gomez A."/>
        </authorList>
    </citation>
    <scope>NUCLEOTIDE SEQUENCE [LARGE SCALE GENOMIC DNA]</scope>
    <source>
        <strain evidence="1">HYR1</strain>
    </source>
</reference>
<proteinExistence type="predicted"/>